<evidence type="ECO:0000313" key="5">
    <source>
        <dbReference type="EMBL" id="CAH1776115.1"/>
    </source>
</evidence>
<dbReference type="CDD" id="cd06133">
    <property type="entry name" value="ERI-1_3'hExo_like"/>
    <property type="match status" value="1"/>
</dbReference>
<keyword evidence="6" id="KW-1185">Reference proteome</keyword>
<evidence type="ECO:0000259" key="4">
    <source>
        <dbReference type="SMART" id="SM00479"/>
    </source>
</evidence>
<proteinExistence type="predicted"/>
<dbReference type="InterPro" id="IPR013520">
    <property type="entry name" value="Ribonucl_H"/>
</dbReference>
<dbReference type="Gene3D" id="3.30.420.10">
    <property type="entry name" value="Ribonuclease H-like superfamily/Ribonuclease H"/>
    <property type="match status" value="1"/>
</dbReference>
<protein>
    <recommendedName>
        <fullName evidence="4">Exonuclease domain-containing protein</fullName>
    </recommendedName>
</protein>
<dbReference type="PANTHER" id="PTHR23044:SF61">
    <property type="entry name" value="3'-5' EXORIBONUCLEASE 1-RELATED"/>
    <property type="match status" value="1"/>
</dbReference>
<sequence length="252" mass="28568">MISHSILKLSKSCARTAKAARLGLLVELFIPNYTVRMASSSSEIKRQNFDYFLVLDFEATCDNPKNPFPQEIIELPILKVNGQTFEVESQFHQYVQPRVHAELTPFCTELTGIIQEMVDGQPHIEETLQSVDKWMLENGLLEPGVKSVFVTCGDWDLRRMLPSQCNHFNIPIPTYFNKWINIKRAFSDSTGMWPSGMIPMLEPLGLRHQGRHHSGIDDCKNIANILKAVAERGHVFQVTGTSVHLMTVSLDD</sequence>
<dbReference type="SMART" id="SM00479">
    <property type="entry name" value="EXOIII"/>
    <property type="match status" value="1"/>
</dbReference>
<dbReference type="PANTHER" id="PTHR23044">
    <property type="entry name" value="3'-5' EXONUCLEASE ERI1-RELATED"/>
    <property type="match status" value="1"/>
</dbReference>
<dbReference type="InterPro" id="IPR012337">
    <property type="entry name" value="RNaseH-like_sf"/>
</dbReference>
<dbReference type="InterPro" id="IPR047201">
    <property type="entry name" value="ERI-1_3'hExo-like"/>
</dbReference>
<feature type="domain" description="Exonuclease" evidence="4">
    <location>
        <begin position="51"/>
        <end position="235"/>
    </location>
</feature>
<name>A0A8S4N5A8_OWEFU</name>
<dbReference type="InterPro" id="IPR036397">
    <property type="entry name" value="RNaseH_sf"/>
</dbReference>
<dbReference type="SUPFAM" id="SSF53098">
    <property type="entry name" value="Ribonuclease H-like"/>
    <property type="match status" value="1"/>
</dbReference>
<organism evidence="5 6">
    <name type="scientific">Owenia fusiformis</name>
    <name type="common">Polychaete worm</name>
    <dbReference type="NCBI Taxonomy" id="6347"/>
    <lineage>
        <taxon>Eukaryota</taxon>
        <taxon>Metazoa</taxon>
        <taxon>Spiralia</taxon>
        <taxon>Lophotrochozoa</taxon>
        <taxon>Annelida</taxon>
        <taxon>Polychaeta</taxon>
        <taxon>Sedentaria</taxon>
        <taxon>Canalipalpata</taxon>
        <taxon>Sabellida</taxon>
        <taxon>Oweniida</taxon>
        <taxon>Oweniidae</taxon>
        <taxon>Owenia</taxon>
    </lineage>
</organism>
<evidence type="ECO:0000256" key="3">
    <source>
        <dbReference type="ARBA" id="ARBA00022839"/>
    </source>
</evidence>
<dbReference type="GO" id="GO:0000175">
    <property type="term" value="F:3'-5'-RNA exonuclease activity"/>
    <property type="evidence" value="ECO:0007669"/>
    <property type="project" value="InterPro"/>
</dbReference>
<accession>A0A8S4N5A8</accession>
<reference evidence="5" key="1">
    <citation type="submission" date="2022-03" db="EMBL/GenBank/DDBJ databases">
        <authorList>
            <person name="Martin C."/>
        </authorList>
    </citation>
    <scope>NUCLEOTIDE SEQUENCE</scope>
</reference>
<gene>
    <name evidence="5" type="ORF">OFUS_LOCUS3327</name>
</gene>
<comment type="caution">
    <text evidence="5">The sequence shown here is derived from an EMBL/GenBank/DDBJ whole genome shotgun (WGS) entry which is preliminary data.</text>
</comment>
<evidence type="ECO:0000256" key="2">
    <source>
        <dbReference type="ARBA" id="ARBA00022801"/>
    </source>
</evidence>
<dbReference type="GO" id="GO:0003676">
    <property type="term" value="F:nucleic acid binding"/>
    <property type="evidence" value="ECO:0007669"/>
    <property type="project" value="InterPro"/>
</dbReference>
<dbReference type="Proteomes" id="UP000749559">
    <property type="component" value="Unassembled WGS sequence"/>
</dbReference>
<evidence type="ECO:0000313" key="6">
    <source>
        <dbReference type="Proteomes" id="UP000749559"/>
    </source>
</evidence>
<dbReference type="InterPro" id="IPR051274">
    <property type="entry name" value="3-5_Exoribonuclease"/>
</dbReference>
<evidence type="ECO:0000256" key="1">
    <source>
        <dbReference type="ARBA" id="ARBA00022722"/>
    </source>
</evidence>
<keyword evidence="1" id="KW-0540">Nuclease</keyword>
<dbReference type="Pfam" id="PF00929">
    <property type="entry name" value="RNase_T"/>
    <property type="match status" value="1"/>
</dbReference>
<dbReference type="AlphaFoldDB" id="A0A8S4N5A8"/>
<keyword evidence="3" id="KW-0269">Exonuclease</keyword>
<dbReference type="EMBL" id="CAIIXF020000001">
    <property type="protein sequence ID" value="CAH1776115.1"/>
    <property type="molecule type" value="Genomic_DNA"/>
</dbReference>
<keyword evidence="2" id="KW-0378">Hydrolase</keyword>
<dbReference type="OrthoDB" id="448399at2759"/>